<dbReference type="Pfam" id="PF00728">
    <property type="entry name" value="Glyco_hydro_20"/>
    <property type="match status" value="1"/>
</dbReference>
<sequence length="372" mass="42446">MLTGVLIEWEDMFPWNGELEIVRSTNAYKISEVQGILRKARSPQGYPISFQIYLKVICIGNENSVKLVKKIISQVVNVHKPFGIKRFHIGADEGFQFGVCNESQKLARRLGSSTQLAIEYLGTIANYVKNITNGATILAWHDMIKQFIISGEVLSKLGTLLQPVIWDYSEELETMSTEDFLAFADNFPKMWASSAFKGANTPSSKYMDYEHYQKNNLQWITTQRLLRYNSGLAFEGMIITGWSRGKEQKKKLPEQARKIFTLNGYEAVDPWLLKDGRSIQLGNINGNKTEHPKSPPSSPSITYFSPTVVTVMAKDMRKLFHNLTVDEFFFDNIDPLVEKLTDYVINAQSLLNFETYKQRNFGIHRSKLALLS</sequence>
<name>A0A158P741_ANGCA</name>
<dbReference type="GO" id="GO:0004563">
    <property type="term" value="F:beta-N-acetylhexosaminidase activity"/>
    <property type="evidence" value="ECO:0007669"/>
    <property type="project" value="UniProtKB-EC"/>
</dbReference>
<protein>
    <recommendedName>
        <fullName evidence="3">beta-N-acetylhexosaminidase</fullName>
        <ecNumber evidence="3">3.2.1.52</ecNumber>
    </recommendedName>
</protein>
<evidence type="ECO:0000313" key="6">
    <source>
        <dbReference type="Proteomes" id="UP000035642"/>
    </source>
</evidence>
<keyword evidence="4" id="KW-0378">Hydrolase</keyword>
<evidence type="ECO:0000256" key="3">
    <source>
        <dbReference type="ARBA" id="ARBA00012663"/>
    </source>
</evidence>
<dbReference type="Gene3D" id="3.20.20.80">
    <property type="entry name" value="Glycosidases"/>
    <property type="match status" value="1"/>
</dbReference>
<dbReference type="InterPro" id="IPR015883">
    <property type="entry name" value="Glyco_hydro_20_cat"/>
</dbReference>
<dbReference type="STRING" id="6313.A0A158P741"/>
<keyword evidence="6" id="KW-1185">Reference proteome</keyword>
<dbReference type="PANTHER" id="PTHR21040">
    <property type="entry name" value="BCDNA.GH04120"/>
    <property type="match status" value="1"/>
</dbReference>
<dbReference type="SUPFAM" id="SSF51445">
    <property type="entry name" value="(Trans)glycosidases"/>
    <property type="match status" value="1"/>
</dbReference>
<evidence type="ECO:0000313" key="7">
    <source>
        <dbReference type="WBParaSite" id="ACAC_0000193201-mRNA-1"/>
    </source>
</evidence>
<comment type="similarity">
    <text evidence="2">Belongs to the glycosyl hydrolase 20 family.</text>
</comment>
<evidence type="ECO:0000256" key="4">
    <source>
        <dbReference type="ARBA" id="ARBA00022801"/>
    </source>
</evidence>
<comment type="catalytic activity">
    <reaction evidence="1">
        <text>Hydrolysis of terminal non-reducing N-acetyl-D-hexosamine residues in N-acetyl-beta-D-hexosaminides.</text>
        <dbReference type="EC" id="3.2.1.52"/>
    </reaction>
</comment>
<dbReference type="InterPro" id="IPR017853">
    <property type="entry name" value="GH"/>
</dbReference>
<evidence type="ECO:0000256" key="1">
    <source>
        <dbReference type="ARBA" id="ARBA00001231"/>
    </source>
</evidence>
<accession>A0A158P741</accession>
<feature type="domain" description="Glycoside hydrolase family 20 catalytic" evidence="5">
    <location>
        <begin position="53"/>
        <end position="153"/>
    </location>
</feature>
<reference evidence="7" key="2">
    <citation type="submission" date="2016-04" db="UniProtKB">
        <authorList>
            <consortium name="WormBaseParasite"/>
        </authorList>
    </citation>
    <scope>IDENTIFICATION</scope>
</reference>
<dbReference type="Proteomes" id="UP000035642">
    <property type="component" value="Unassembled WGS sequence"/>
</dbReference>
<dbReference type="InterPro" id="IPR038901">
    <property type="entry name" value="HEXDC-like"/>
</dbReference>
<reference evidence="6" key="1">
    <citation type="submission" date="2012-09" db="EMBL/GenBank/DDBJ databases">
        <authorList>
            <person name="Martin A.A."/>
        </authorList>
    </citation>
    <scope>NUCLEOTIDE SEQUENCE</scope>
</reference>
<dbReference type="AlphaFoldDB" id="A0A158P741"/>
<dbReference type="PANTHER" id="PTHR21040:SF4">
    <property type="entry name" value="BETA-N-ACETYLHEXOSAMINIDASE"/>
    <property type="match status" value="1"/>
</dbReference>
<dbReference type="EC" id="3.2.1.52" evidence="3"/>
<dbReference type="GO" id="GO:0005975">
    <property type="term" value="P:carbohydrate metabolic process"/>
    <property type="evidence" value="ECO:0007669"/>
    <property type="project" value="InterPro"/>
</dbReference>
<proteinExistence type="inferred from homology"/>
<organism evidence="6 7">
    <name type="scientific">Angiostrongylus cantonensis</name>
    <name type="common">Rat lungworm</name>
    <dbReference type="NCBI Taxonomy" id="6313"/>
    <lineage>
        <taxon>Eukaryota</taxon>
        <taxon>Metazoa</taxon>
        <taxon>Ecdysozoa</taxon>
        <taxon>Nematoda</taxon>
        <taxon>Chromadorea</taxon>
        <taxon>Rhabditida</taxon>
        <taxon>Rhabditina</taxon>
        <taxon>Rhabditomorpha</taxon>
        <taxon>Strongyloidea</taxon>
        <taxon>Metastrongylidae</taxon>
        <taxon>Angiostrongylus</taxon>
    </lineage>
</organism>
<evidence type="ECO:0000256" key="2">
    <source>
        <dbReference type="ARBA" id="ARBA00006285"/>
    </source>
</evidence>
<dbReference type="WBParaSite" id="ACAC_0000193201-mRNA-1">
    <property type="protein sequence ID" value="ACAC_0000193201-mRNA-1"/>
    <property type="gene ID" value="ACAC_0000193201"/>
</dbReference>
<evidence type="ECO:0000259" key="5">
    <source>
        <dbReference type="Pfam" id="PF00728"/>
    </source>
</evidence>